<organism evidence="2 3">
    <name type="scientific">Cellulomonas gilvus (strain ATCC 13127 / NRRL B-14078)</name>
    <name type="common">Cellvibrio gilvus</name>
    <dbReference type="NCBI Taxonomy" id="593907"/>
    <lineage>
        <taxon>Bacteria</taxon>
        <taxon>Bacillati</taxon>
        <taxon>Actinomycetota</taxon>
        <taxon>Actinomycetes</taxon>
        <taxon>Micrococcales</taxon>
        <taxon>Cellulomonadaceae</taxon>
        <taxon>Cellulomonas</taxon>
    </lineage>
</organism>
<dbReference type="eggNOG" id="COG0572">
    <property type="taxonomic scope" value="Bacteria"/>
</dbReference>
<accession>F8A731</accession>
<protein>
    <submittedName>
        <fullName evidence="2">Phosphoribulokinase / uridine kinase family</fullName>
    </submittedName>
</protein>
<reference evidence="3" key="1">
    <citation type="submission" date="2011-04" db="EMBL/GenBank/DDBJ databases">
        <title>Complete sequence of Cellvibrio gilvus ATCC 13127.</title>
        <authorList>
            <person name="Lucas S."/>
            <person name="Han J."/>
            <person name="Lapidus A."/>
            <person name="Cheng J.-F."/>
            <person name="Goodwin L."/>
            <person name="Pitluck S."/>
            <person name="Peters L."/>
            <person name="Munk A."/>
            <person name="Detter J.C."/>
            <person name="Han C."/>
            <person name="Tapia R."/>
            <person name="Land M."/>
            <person name="Hauser L."/>
            <person name="Kyrpides N."/>
            <person name="Ivanova N."/>
            <person name="Ovchinnikova G."/>
            <person name="Pagani I."/>
            <person name="Mead D."/>
            <person name="Brumm P."/>
            <person name="Woyke T."/>
        </authorList>
    </citation>
    <scope>NUCLEOTIDE SEQUENCE [LARGE SCALE GENOMIC DNA]</scope>
    <source>
        <strain evidence="3">ATCC 13127 / NRRL B-14078</strain>
    </source>
</reference>
<dbReference type="PANTHER" id="PTHR10285">
    <property type="entry name" value="URIDINE KINASE"/>
    <property type="match status" value="1"/>
</dbReference>
<dbReference type="SUPFAM" id="SSF52540">
    <property type="entry name" value="P-loop containing nucleoside triphosphate hydrolases"/>
    <property type="match status" value="1"/>
</dbReference>
<dbReference type="KEGG" id="cga:Celgi_3026"/>
<dbReference type="GO" id="GO:0016301">
    <property type="term" value="F:kinase activity"/>
    <property type="evidence" value="ECO:0007669"/>
    <property type="project" value="UniProtKB-KW"/>
</dbReference>
<keyword evidence="2" id="KW-0418">Kinase</keyword>
<dbReference type="RefSeq" id="WP_013885035.1">
    <property type="nucleotide sequence ID" value="NC_015671.1"/>
</dbReference>
<sequence>MTAPRVRPDSDAGPSGRDQVLAVVADRVEVLRGRGRPVRVGVDGVDGAGKTTFADALGAHLTDRGVPVVRSSVDGFHRPRAQRYRQGPASPRGFFEDSYDYAALRRELLDPLGPHGDRRYRTAVHDVRSDERVDEPVRTAPDDAVLVVDGIFLHRDELAGVWDLSVFLDVPFAVTYARMAVRDACPPDPADPANRRYLEGQRLYLAACDPAARASLVVDNTDPAHPRVLAGRD</sequence>
<dbReference type="EMBL" id="CP002665">
    <property type="protein sequence ID" value="AEI13518.1"/>
    <property type="molecule type" value="Genomic_DNA"/>
</dbReference>
<evidence type="ECO:0000313" key="2">
    <source>
        <dbReference type="EMBL" id="AEI13518.1"/>
    </source>
</evidence>
<dbReference type="HOGENOM" id="CLU_090613_0_0_11"/>
<dbReference type="STRING" id="593907.Celgi_3026"/>
<feature type="domain" description="Phosphoribulokinase/uridine kinase" evidence="1">
    <location>
        <begin position="40"/>
        <end position="184"/>
    </location>
</feature>
<dbReference type="InterPro" id="IPR027417">
    <property type="entry name" value="P-loop_NTPase"/>
</dbReference>
<dbReference type="Gene3D" id="3.40.50.300">
    <property type="entry name" value="P-loop containing nucleotide triphosphate hydrolases"/>
    <property type="match status" value="1"/>
</dbReference>
<proteinExistence type="predicted"/>
<evidence type="ECO:0000259" key="1">
    <source>
        <dbReference type="Pfam" id="PF00485"/>
    </source>
</evidence>
<dbReference type="Proteomes" id="UP000000485">
    <property type="component" value="Chromosome"/>
</dbReference>
<dbReference type="Pfam" id="PF00485">
    <property type="entry name" value="PRK"/>
    <property type="match status" value="1"/>
</dbReference>
<evidence type="ECO:0000313" key="3">
    <source>
        <dbReference type="Proteomes" id="UP000000485"/>
    </source>
</evidence>
<keyword evidence="3" id="KW-1185">Reference proteome</keyword>
<gene>
    <name evidence="2" type="ordered locus">Celgi_3026</name>
</gene>
<dbReference type="InterPro" id="IPR006083">
    <property type="entry name" value="PRK/URK"/>
</dbReference>
<name>F8A731_CELGA</name>
<keyword evidence="2" id="KW-0808">Transferase</keyword>
<dbReference type="AlphaFoldDB" id="F8A731"/>
<dbReference type="GO" id="GO:0005524">
    <property type="term" value="F:ATP binding"/>
    <property type="evidence" value="ECO:0007669"/>
    <property type="project" value="InterPro"/>
</dbReference>